<evidence type="ECO:0000313" key="1">
    <source>
        <dbReference type="EMBL" id="MDV7714430.1"/>
    </source>
</evidence>
<accession>A0AAJ2P0V7</accession>
<dbReference type="Proteomes" id="UP001281024">
    <property type="component" value="Unassembled WGS sequence"/>
</dbReference>
<dbReference type="GO" id="GO:0015031">
    <property type="term" value="P:protein transport"/>
    <property type="evidence" value="ECO:0007669"/>
    <property type="project" value="InterPro"/>
</dbReference>
<reference evidence="1" key="1">
    <citation type="submission" date="2019-10" db="EMBL/GenBank/DDBJ databases">
        <title>Malate fermentation in French cider.</title>
        <authorList>
            <person name="Cousin F.J."/>
            <person name="Medina Fernandez S."/>
            <person name="Misery B."/>
            <person name="Laplace J.-M."/>
            <person name="Cretenet M."/>
        </authorList>
    </citation>
    <scope>NUCLEOTIDE SEQUENCE</scope>
    <source>
        <strain evidence="1">UCMA15129</strain>
    </source>
</reference>
<protein>
    <submittedName>
        <fullName evidence="1">Accessory Sec system protein Asp2</fullName>
    </submittedName>
</protein>
<comment type="caution">
    <text evidence="1">The sequence shown here is derived from an EMBL/GenBank/DDBJ whole genome shotgun (WGS) entry which is preliminary data.</text>
</comment>
<evidence type="ECO:0000313" key="2">
    <source>
        <dbReference type="Proteomes" id="UP001281024"/>
    </source>
</evidence>
<gene>
    <name evidence="1" type="primary">asp2</name>
    <name evidence="1" type="ORF">GA838_01355</name>
</gene>
<sequence>MNNMNKLLNVLQIGDSDWRLSLGNKSEKSNWFYLNSDEQGDKKLINSLSGKIDIYLFTSQSSLKFLKEFLPGVPAYHLLYNSNLLISDDIYRLLKTKKSFSVNMENPIAVLNIVENDFSGKQLGAKIDLNRVDINSEFRGKIAFNGHVNVSLNGFFGEIFSQILLWQYNIPLDKQFDYELWPEFETSPNVSIELRVNEIQQQSSDVIRELRIPQSKLNKPFILKSSGKDSYAFFSIYARGSGCLKIGPLHYRKSRHSFGQLIVGGSRFADSNRKEILTYFDPGDLQPPLNVYFSGYRTAEGFEGYPMMKSLASPFLLIADPRVEGGSFYLGTEELEKFVQKKIFDCLKELDFKPNQLILSGLSMGSFGALYYGSAFKADAIVVGKPLVNIGNIAKNEKILRPGGFPTSLDILNFLINGKHSEQIEQLNKYFWKKFNQADFSNTRLAISYMLNDDYDPSAYQDILSVLKNKKVSLISKGIPGRHNDNSKAINDWFIRQFKNILSIDFQRGKKNVQ</sequence>
<proteinExistence type="predicted"/>
<dbReference type="EMBL" id="WERV01000001">
    <property type="protein sequence ID" value="MDV7714430.1"/>
    <property type="molecule type" value="Genomic_DNA"/>
</dbReference>
<name>A0AAJ2P0V7_OENOE</name>
<dbReference type="InterPro" id="IPR022267">
    <property type="entry name" value="Asp2"/>
</dbReference>
<dbReference type="InterPro" id="IPR029058">
    <property type="entry name" value="AB_hydrolase_fold"/>
</dbReference>
<dbReference type="AlphaFoldDB" id="A0AAJ2P0V7"/>
<dbReference type="Pfam" id="PF16929">
    <property type="entry name" value="Asp2"/>
    <property type="match status" value="1"/>
</dbReference>
<dbReference type="NCBIfam" id="TIGR03712">
    <property type="entry name" value="acc_sec_asp2"/>
    <property type="match status" value="1"/>
</dbReference>
<organism evidence="1 2">
    <name type="scientific">Oenococcus oeni</name>
    <name type="common">Leuconostoc oenos</name>
    <dbReference type="NCBI Taxonomy" id="1247"/>
    <lineage>
        <taxon>Bacteria</taxon>
        <taxon>Bacillati</taxon>
        <taxon>Bacillota</taxon>
        <taxon>Bacilli</taxon>
        <taxon>Lactobacillales</taxon>
        <taxon>Lactobacillaceae</taxon>
        <taxon>Oenococcus</taxon>
    </lineage>
</organism>
<dbReference type="SUPFAM" id="SSF53474">
    <property type="entry name" value="alpha/beta-Hydrolases"/>
    <property type="match status" value="1"/>
</dbReference>